<accession>A0A3E2X1S9</accession>
<gene>
    <name evidence="9" type="ORF">DWX41_03765</name>
</gene>
<reference evidence="9 10" key="1">
    <citation type="submission" date="2018-08" db="EMBL/GenBank/DDBJ databases">
        <title>A genome reference for cultivated species of the human gut microbiota.</title>
        <authorList>
            <person name="Zou Y."/>
            <person name="Xue W."/>
            <person name="Luo G."/>
        </authorList>
    </citation>
    <scope>NUCLEOTIDE SEQUENCE [LARGE SCALE GENOMIC DNA]</scope>
    <source>
        <strain evidence="9 10">AF19-21</strain>
    </source>
</reference>
<dbReference type="Proteomes" id="UP000261111">
    <property type="component" value="Unassembled WGS sequence"/>
</dbReference>
<dbReference type="PANTHER" id="PTHR45453:SF1">
    <property type="entry name" value="PHOSPHATE REGULON SENSOR PROTEIN PHOR"/>
    <property type="match status" value="1"/>
</dbReference>
<dbReference type="InterPro" id="IPR050351">
    <property type="entry name" value="BphY/WalK/GraS-like"/>
</dbReference>
<organism evidence="9 10">
    <name type="scientific">Hungatella hathewayi</name>
    <dbReference type="NCBI Taxonomy" id="154046"/>
    <lineage>
        <taxon>Bacteria</taxon>
        <taxon>Bacillati</taxon>
        <taxon>Bacillota</taxon>
        <taxon>Clostridia</taxon>
        <taxon>Lachnospirales</taxon>
        <taxon>Lachnospiraceae</taxon>
        <taxon>Hungatella</taxon>
    </lineage>
</organism>
<dbReference type="GO" id="GO:0000155">
    <property type="term" value="F:phosphorelay sensor kinase activity"/>
    <property type="evidence" value="ECO:0007669"/>
    <property type="project" value="InterPro"/>
</dbReference>
<dbReference type="AlphaFoldDB" id="A0A3E2X1S9"/>
<dbReference type="GO" id="GO:0005886">
    <property type="term" value="C:plasma membrane"/>
    <property type="evidence" value="ECO:0007669"/>
    <property type="project" value="TreeGrafter"/>
</dbReference>
<dbReference type="InterPro" id="IPR036890">
    <property type="entry name" value="HATPase_C_sf"/>
</dbReference>
<dbReference type="EMBL" id="QVIA01000003">
    <property type="protein sequence ID" value="RGC34583.1"/>
    <property type="molecule type" value="Genomic_DNA"/>
</dbReference>
<dbReference type="GeneID" id="93333912"/>
<sequence>MLKKQIRNLADQIDALVHGSTEKMLDIALIDRDLERLAAALNQYYTKQRYTVACALQHEEHPKESIANISHDLRTPLTVITGHLQLLQASALTGEQSRRVTAALHKAERMKELISTFYDLTLLDSEQAVPKREQLNLSNLLIDFLTDHVPLFDSQNICPDILLPGSSVFIYSDRNMIERILQNLLTNAVCYSLSTVRIQLMQEADGKAVICFQNTIQNAPDFDARRMFDRFYTGDKSRHNESTGLGLAVVKTLTEKLDGQVSAAVEEDRFTIKVVL</sequence>
<dbReference type="SUPFAM" id="SSF55874">
    <property type="entry name" value="ATPase domain of HSP90 chaperone/DNA topoisomerase II/histidine kinase"/>
    <property type="match status" value="1"/>
</dbReference>
<dbReference type="InterPro" id="IPR003594">
    <property type="entry name" value="HATPase_dom"/>
</dbReference>
<keyword evidence="6 9" id="KW-0418">Kinase</keyword>
<dbReference type="CDD" id="cd00082">
    <property type="entry name" value="HisKA"/>
    <property type="match status" value="1"/>
</dbReference>
<dbReference type="PRINTS" id="PR01780">
    <property type="entry name" value="LANTIREGPROT"/>
</dbReference>
<evidence type="ECO:0000256" key="6">
    <source>
        <dbReference type="ARBA" id="ARBA00022777"/>
    </source>
</evidence>
<evidence type="ECO:0000256" key="1">
    <source>
        <dbReference type="ARBA" id="ARBA00000085"/>
    </source>
</evidence>
<dbReference type="InterPro" id="IPR003661">
    <property type="entry name" value="HisK_dim/P_dom"/>
</dbReference>
<evidence type="ECO:0000259" key="8">
    <source>
        <dbReference type="PROSITE" id="PS50109"/>
    </source>
</evidence>
<keyword evidence="5" id="KW-0808">Transferase</keyword>
<protein>
    <recommendedName>
        <fullName evidence="3">histidine kinase</fullName>
        <ecNumber evidence="3">2.7.13.3</ecNumber>
    </recommendedName>
</protein>
<dbReference type="SMART" id="SM00387">
    <property type="entry name" value="HATPase_c"/>
    <property type="match status" value="1"/>
</dbReference>
<feature type="domain" description="Histidine kinase" evidence="8">
    <location>
        <begin position="68"/>
        <end position="276"/>
    </location>
</feature>
<name>A0A3E2X1S9_9FIRM</name>
<dbReference type="SMART" id="SM00388">
    <property type="entry name" value="HisKA"/>
    <property type="match status" value="1"/>
</dbReference>
<evidence type="ECO:0000256" key="2">
    <source>
        <dbReference type="ARBA" id="ARBA00004370"/>
    </source>
</evidence>
<dbReference type="Gene3D" id="3.30.565.10">
    <property type="entry name" value="Histidine kinase-like ATPase, C-terminal domain"/>
    <property type="match status" value="1"/>
</dbReference>
<dbReference type="Pfam" id="PF00512">
    <property type="entry name" value="HisKA"/>
    <property type="match status" value="1"/>
</dbReference>
<evidence type="ECO:0000313" key="9">
    <source>
        <dbReference type="EMBL" id="RGC34583.1"/>
    </source>
</evidence>
<comment type="subcellular location">
    <subcellularLocation>
        <location evidence="2">Membrane</location>
    </subcellularLocation>
</comment>
<evidence type="ECO:0000256" key="4">
    <source>
        <dbReference type="ARBA" id="ARBA00022553"/>
    </source>
</evidence>
<dbReference type="EC" id="2.7.13.3" evidence="3"/>
<evidence type="ECO:0000256" key="5">
    <source>
        <dbReference type="ARBA" id="ARBA00022679"/>
    </source>
</evidence>
<dbReference type="PANTHER" id="PTHR45453">
    <property type="entry name" value="PHOSPHATE REGULON SENSOR PROTEIN PHOR"/>
    <property type="match status" value="1"/>
</dbReference>
<dbReference type="InterPro" id="IPR036097">
    <property type="entry name" value="HisK_dim/P_sf"/>
</dbReference>
<evidence type="ECO:0000313" key="10">
    <source>
        <dbReference type="Proteomes" id="UP000261111"/>
    </source>
</evidence>
<comment type="caution">
    <text evidence="9">The sequence shown here is derived from an EMBL/GenBank/DDBJ whole genome shotgun (WGS) entry which is preliminary data.</text>
</comment>
<proteinExistence type="predicted"/>
<evidence type="ECO:0000256" key="7">
    <source>
        <dbReference type="ARBA" id="ARBA00023012"/>
    </source>
</evidence>
<dbReference type="GO" id="GO:0004721">
    <property type="term" value="F:phosphoprotein phosphatase activity"/>
    <property type="evidence" value="ECO:0007669"/>
    <property type="project" value="TreeGrafter"/>
</dbReference>
<dbReference type="InterPro" id="IPR008358">
    <property type="entry name" value="Sig_transdc_His_kin/Pase_MprB"/>
</dbReference>
<dbReference type="GO" id="GO:0016036">
    <property type="term" value="P:cellular response to phosphate starvation"/>
    <property type="evidence" value="ECO:0007669"/>
    <property type="project" value="TreeGrafter"/>
</dbReference>
<dbReference type="Gene3D" id="1.10.287.130">
    <property type="match status" value="1"/>
</dbReference>
<dbReference type="SUPFAM" id="SSF47384">
    <property type="entry name" value="Homodimeric domain of signal transducing histidine kinase"/>
    <property type="match status" value="1"/>
</dbReference>
<evidence type="ECO:0000256" key="3">
    <source>
        <dbReference type="ARBA" id="ARBA00012438"/>
    </source>
</evidence>
<comment type="catalytic activity">
    <reaction evidence="1">
        <text>ATP + protein L-histidine = ADP + protein N-phospho-L-histidine.</text>
        <dbReference type="EC" id="2.7.13.3"/>
    </reaction>
</comment>
<keyword evidence="7" id="KW-0902">Two-component regulatory system</keyword>
<dbReference type="InterPro" id="IPR005467">
    <property type="entry name" value="His_kinase_dom"/>
</dbReference>
<dbReference type="PROSITE" id="PS50109">
    <property type="entry name" value="HIS_KIN"/>
    <property type="match status" value="1"/>
</dbReference>
<dbReference type="RefSeq" id="WP_044927413.1">
    <property type="nucleotide sequence ID" value="NZ_QVIA01000003.1"/>
</dbReference>
<keyword evidence="4" id="KW-0597">Phosphoprotein</keyword>
<dbReference type="Pfam" id="PF02518">
    <property type="entry name" value="HATPase_c"/>
    <property type="match status" value="1"/>
</dbReference>